<gene>
    <name evidence="1" type="ORF">S06H3_14239</name>
</gene>
<sequence>AIKKQSTVNVYDNPATDIQEGKVLVVGNCDDEKINASSICCVNICNTTSTCGCDPDSENLFKECEEDGCPPNEDKFDMPPIDWLSYYNKAKQAEFYGLCSVSGKKFYQEVATTLSNKCIFTGQQFEDLWDKVGLGGTLILEHKTNEFAISTYYVEGGITVDWERHLKINGVLVVDKSVYIGNWCNGYLVINDPGPGIPSGLLTQGKMKFGGWFFFWGQDVDVEGLLYSNEEFTINGNPHIFTVVGGIIGRKFHFTYGWNNPLNIYLDNNIIKEGVWGGPQPPVGELLEYSPVVTVEHWEESY</sequence>
<dbReference type="AlphaFoldDB" id="X1MJ15"/>
<comment type="caution">
    <text evidence="1">The sequence shown here is derived from an EMBL/GenBank/DDBJ whole genome shotgun (WGS) entry which is preliminary data.</text>
</comment>
<protein>
    <submittedName>
        <fullName evidence="1">Uncharacterized protein</fullName>
    </submittedName>
</protein>
<evidence type="ECO:0000313" key="1">
    <source>
        <dbReference type="EMBL" id="GAI18036.1"/>
    </source>
</evidence>
<reference evidence="1" key="1">
    <citation type="journal article" date="2014" name="Front. Microbiol.">
        <title>High frequency of phylogenetically diverse reductive dehalogenase-homologous genes in deep subseafloor sedimentary metagenomes.</title>
        <authorList>
            <person name="Kawai M."/>
            <person name="Futagami T."/>
            <person name="Toyoda A."/>
            <person name="Takaki Y."/>
            <person name="Nishi S."/>
            <person name="Hori S."/>
            <person name="Arai W."/>
            <person name="Tsubouchi T."/>
            <person name="Morono Y."/>
            <person name="Uchiyama I."/>
            <person name="Ito T."/>
            <person name="Fujiyama A."/>
            <person name="Inagaki F."/>
            <person name="Takami H."/>
        </authorList>
    </citation>
    <scope>NUCLEOTIDE SEQUENCE</scope>
    <source>
        <strain evidence="1">Expedition CK06-06</strain>
    </source>
</reference>
<feature type="non-terminal residue" evidence="1">
    <location>
        <position position="1"/>
    </location>
</feature>
<organism evidence="1">
    <name type="scientific">marine sediment metagenome</name>
    <dbReference type="NCBI Taxonomy" id="412755"/>
    <lineage>
        <taxon>unclassified sequences</taxon>
        <taxon>metagenomes</taxon>
        <taxon>ecological metagenomes</taxon>
    </lineage>
</organism>
<dbReference type="EMBL" id="BARV01006963">
    <property type="protein sequence ID" value="GAI18036.1"/>
    <property type="molecule type" value="Genomic_DNA"/>
</dbReference>
<name>X1MJ15_9ZZZZ</name>
<accession>X1MJ15</accession>
<proteinExistence type="predicted"/>